<dbReference type="GO" id="GO:0009414">
    <property type="term" value="P:response to water deprivation"/>
    <property type="evidence" value="ECO:0007669"/>
    <property type="project" value="TreeGrafter"/>
</dbReference>
<dbReference type="FunFam" id="1.10.220.10:FF:000008">
    <property type="entry name" value="Annexin"/>
    <property type="match status" value="1"/>
</dbReference>
<proteinExistence type="inferred from homology"/>
<dbReference type="RefSeq" id="XP_022945016.1">
    <property type="nucleotide sequence ID" value="XM_023089248.1"/>
</dbReference>
<evidence type="ECO:0000313" key="10">
    <source>
        <dbReference type="RefSeq" id="XP_022945016.1"/>
    </source>
</evidence>
<dbReference type="FunFam" id="1.10.220.10:FF:000009">
    <property type="entry name" value="Annexin"/>
    <property type="match status" value="1"/>
</dbReference>
<feature type="binding site" evidence="6">
    <location>
        <position position="340"/>
    </location>
    <ligand>
        <name>Ca(2+)</name>
        <dbReference type="ChEBI" id="CHEBI:29108"/>
        <label>1</label>
    </ligand>
</feature>
<evidence type="ECO:0000313" key="9">
    <source>
        <dbReference type="Proteomes" id="UP000504609"/>
    </source>
</evidence>
<dbReference type="GO" id="GO:0005886">
    <property type="term" value="C:plasma membrane"/>
    <property type="evidence" value="ECO:0007669"/>
    <property type="project" value="TreeGrafter"/>
</dbReference>
<dbReference type="InterPro" id="IPR037104">
    <property type="entry name" value="Annexin_sf"/>
</dbReference>
<comment type="similarity">
    <text evidence="7">Belongs to the annexin family.</text>
</comment>
<dbReference type="SUPFAM" id="SSF47874">
    <property type="entry name" value="Annexin"/>
    <property type="match status" value="1"/>
</dbReference>
<evidence type="ECO:0000256" key="7">
    <source>
        <dbReference type="RuleBase" id="RU003540"/>
    </source>
</evidence>
<dbReference type="Proteomes" id="UP000504609">
    <property type="component" value="Unplaced"/>
</dbReference>
<organism evidence="9 10">
    <name type="scientific">Cucurbita moschata</name>
    <name type="common">Winter crookneck squash</name>
    <name type="synonym">Cucurbita pepo var. moschata</name>
    <dbReference type="NCBI Taxonomy" id="3662"/>
    <lineage>
        <taxon>Eukaryota</taxon>
        <taxon>Viridiplantae</taxon>
        <taxon>Streptophyta</taxon>
        <taxon>Embryophyta</taxon>
        <taxon>Tracheophyta</taxon>
        <taxon>Spermatophyta</taxon>
        <taxon>Magnoliopsida</taxon>
        <taxon>eudicotyledons</taxon>
        <taxon>Gunneridae</taxon>
        <taxon>Pentapetalae</taxon>
        <taxon>rosids</taxon>
        <taxon>fabids</taxon>
        <taxon>Cucurbitales</taxon>
        <taxon>Cucurbitaceae</taxon>
        <taxon>Cucurbiteae</taxon>
        <taxon>Cucurbita</taxon>
    </lineage>
</organism>
<reference evidence="10" key="1">
    <citation type="submission" date="2025-08" db="UniProtKB">
        <authorList>
            <consortium name="RefSeq"/>
        </authorList>
    </citation>
    <scope>IDENTIFICATION</scope>
    <source>
        <tissue evidence="10">Young leaves</tissue>
    </source>
</reference>
<feature type="binding site" evidence="6">
    <location>
        <position position="296"/>
    </location>
    <ligand>
        <name>Ca(2+)</name>
        <dbReference type="ChEBI" id="CHEBI:29108"/>
        <label>1</label>
    </ligand>
</feature>
<feature type="binding site" evidence="6">
    <location>
        <position position="65"/>
    </location>
    <ligand>
        <name>Ca(2+)</name>
        <dbReference type="ChEBI" id="CHEBI:29108"/>
        <label>1</label>
    </ligand>
</feature>
<accession>A0A6J1FZN9</accession>
<dbReference type="FunFam" id="1.10.220.10:FF:000006">
    <property type="entry name" value="Annexin"/>
    <property type="match status" value="1"/>
</dbReference>
<keyword evidence="1 6" id="KW-0479">Metal-binding</keyword>
<dbReference type="GeneID" id="111449381"/>
<sequence>MSSFSFKSFSWKKSKSSKSSKSDSGHSFSSEEERFLTENMGTVRVPEVVPSPADDCDTLKKAFDGWGTDEKALIRILGQRNAAQRKAIRETYFELYNESLIDRINSELSGDFRKAAVLWAYDPAERDARMAHEALRSYKKGIHELQVLVEIACATSPHHLMAVRQAYCSLYDCSLEEDIFSTVSMPLRKLLVGLVSSFRHDKEVVESFVADSEADLLHDAIKVKQINRNGVIWILSTRNFFQLRATFACYKQKYGNPIDQDIMKCGASDLESLFKMAVWCIDSPEKHFAKVINKAIVGLGTDEDSLTRAIVSRAEIDTMKIREEYSKMFKSNLEKDVIGDTSGDYKDMLMILLGAKV</sequence>
<gene>
    <name evidence="10" type="primary">LOC111449381</name>
</gene>
<evidence type="ECO:0000256" key="8">
    <source>
        <dbReference type="SAM" id="MobiDB-lite"/>
    </source>
</evidence>
<evidence type="ECO:0000256" key="4">
    <source>
        <dbReference type="ARBA" id="ARBA00023216"/>
    </source>
</evidence>
<dbReference type="PANTHER" id="PTHR10502">
    <property type="entry name" value="ANNEXIN"/>
    <property type="match status" value="1"/>
</dbReference>
<dbReference type="KEGG" id="cmos:111449381"/>
<dbReference type="GO" id="GO:0009409">
    <property type="term" value="P:response to cold"/>
    <property type="evidence" value="ECO:0007669"/>
    <property type="project" value="TreeGrafter"/>
</dbReference>
<comment type="domain">
    <text evidence="7">A pair of annexin repeats may form one binding site for calcium and phospholipid.</text>
</comment>
<dbReference type="PRINTS" id="PR00196">
    <property type="entry name" value="ANNEXIN"/>
</dbReference>
<evidence type="ECO:0000256" key="3">
    <source>
        <dbReference type="ARBA" id="ARBA00022837"/>
    </source>
</evidence>
<keyword evidence="4 7" id="KW-0041">Annexin</keyword>
<keyword evidence="3 6" id="KW-0106">Calcium</keyword>
<evidence type="ECO:0000256" key="6">
    <source>
        <dbReference type="PIRSR" id="PIRSR609118-1"/>
    </source>
</evidence>
<dbReference type="PRINTS" id="PR01814">
    <property type="entry name" value="ANNEXINPLANT"/>
</dbReference>
<dbReference type="InterPro" id="IPR009118">
    <property type="entry name" value="AnnexinD_plant"/>
</dbReference>
<feature type="binding site" evidence="6">
    <location>
        <position position="63"/>
    </location>
    <ligand>
        <name>Ca(2+)</name>
        <dbReference type="ChEBI" id="CHEBI:29108"/>
        <label>1</label>
    </ligand>
</feature>
<feature type="binding site" evidence="6">
    <location>
        <position position="107"/>
    </location>
    <ligand>
        <name>Ca(2+)</name>
        <dbReference type="ChEBI" id="CHEBI:29108"/>
        <label>1</label>
    </ligand>
</feature>
<dbReference type="GO" id="GO:0005509">
    <property type="term" value="F:calcium ion binding"/>
    <property type="evidence" value="ECO:0007669"/>
    <property type="project" value="InterPro"/>
</dbReference>
<name>A0A6J1FZN9_CUCMO</name>
<evidence type="ECO:0000256" key="5">
    <source>
        <dbReference type="ARBA" id="ARBA00023302"/>
    </source>
</evidence>
<evidence type="ECO:0000256" key="1">
    <source>
        <dbReference type="ARBA" id="ARBA00022723"/>
    </source>
</evidence>
<keyword evidence="2 7" id="KW-0677">Repeat</keyword>
<keyword evidence="5 7" id="KW-0111">Calcium/phospholipid-binding</keyword>
<feature type="binding site" evidence="6">
    <location>
        <position position="300"/>
    </location>
    <ligand>
        <name>Ca(2+)</name>
        <dbReference type="ChEBI" id="CHEBI:29108"/>
        <label>1</label>
    </ligand>
</feature>
<dbReference type="AlphaFoldDB" id="A0A6J1FZN9"/>
<dbReference type="GO" id="GO:0001786">
    <property type="term" value="F:phosphatidylserine binding"/>
    <property type="evidence" value="ECO:0007669"/>
    <property type="project" value="TreeGrafter"/>
</dbReference>
<dbReference type="GO" id="GO:0005544">
    <property type="term" value="F:calcium-dependent phospholipid binding"/>
    <property type="evidence" value="ECO:0007669"/>
    <property type="project" value="UniProtKB-KW"/>
</dbReference>
<dbReference type="InterPro" id="IPR001464">
    <property type="entry name" value="Annexin"/>
</dbReference>
<dbReference type="GO" id="GO:0009408">
    <property type="term" value="P:response to heat"/>
    <property type="evidence" value="ECO:0007669"/>
    <property type="project" value="TreeGrafter"/>
</dbReference>
<feature type="region of interest" description="Disordered" evidence="8">
    <location>
        <begin position="1"/>
        <end position="34"/>
    </location>
</feature>
<feature type="binding site" evidence="6">
    <location>
        <position position="67"/>
    </location>
    <ligand>
        <name>Ca(2+)</name>
        <dbReference type="ChEBI" id="CHEBI:29108"/>
        <label>1</label>
    </ligand>
</feature>
<feature type="binding site" evidence="6">
    <location>
        <position position="341"/>
    </location>
    <ligand>
        <name>Ca(2+)</name>
        <dbReference type="ChEBI" id="CHEBI:29108"/>
        <label>1</label>
    </ligand>
</feature>
<protein>
    <recommendedName>
        <fullName evidence="7">Annexin</fullName>
    </recommendedName>
</protein>
<dbReference type="Gene3D" id="1.10.220.10">
    <property type="entry name" value="Annexin"/>
    <property type="match status" value="4"/>
</dbReference>
<dbReference type="PROSITE" id="PS00223">
    <property type="entry name" value="ANNEXIN_1"/>
    <property type="match status" value="1"/>
</dbReference>
<dbReference type="PANTHER" id="PTHR10502:SF99">
    <property type="entry name" value="ANNEXIN D3"/>
    <property type="match status" value="1"/>
</dbReference>
<keyword evidence="9" id="KW-1185">Reference proteome</keyword>
<dbReference type="Pfam" id="PF00191">
    <property type="entry name" value="Annexin"/>
    <property type="match status" value="4"/>
</dbReference>
<evidence type="ECO:0000256" key="2">
    <source>
        <dbReference type="ARBA" id="ARBA00022737"/>
    </source>
</evidence>
<dbReference type="GO" id="GO:0005737">
    <property type="term" value="C:cytoplasm"/>
    <property type="evidence" value="ECO:0007669"/>
    <property type="project" value="TreeGrafter"/>
</dbReference>
<dbReference type="PROSITE" id="PS51897">
    <property type="entry name" value="ANNEXIN_2"/>
    <property type="match status" value="4"/>
</dbReference>
<dbReference type="SMART" id="SM00335">
    <property type="entry name" value="ANX"/>
    <property type="match status" value="4"/>
</dbReference>
<feature type="compositionally biased region" description="Basic and acidic residues" evidence="8">
    <location>
        <begin position="20"/>
        <end position="34"/>
    </location>
</feature>
<dbReference type="GO" id="GO:0009651">
    <property type="term" value="P:response to salt stress"/>
    <property type="evidence" value="ECO:0007669"/>
    <property type="project" value="TreeGrafter"/>
</dbReference>
<dbReference type="InterPro" id="IPR018502">
    <property type="entry name" value="Annexin_repeat"/>
</dbReference>
<dbReference type="InterPro" id="IPR018252">
    <property type="entry name" value="Annexin_repeat_CS"/>
</dbReference>
<dbReference type="FunFam" id="1.10.220.10:FF:000001">
    <property type="entry name" value="Annexin"/>
    <property type="match status" value="1"/>
</dbReference>